<feature type="compositionally biased region" description="Basic and acidic residues" evidence="1">
    <location>
        <begin position="301"/>
        <end position="314"/>
    </location>
</feature>
<dbReference type="EMBL" id="BMAW01109402">
    <property type="protein sequence ID" value="GFT38200.1"/>
    <property type="molecule type" value="Genomic_DNA"/>
</dbReference>
<dbReference type="AlphaFoldDB" id="A0A8X6TNC8"/>
<feature type="region of interest" description="Disordered" evidence="1">
    <location>
        <begin position="111"/>
        <end position="137"/>
    </location>
</feature>
<feature type="compositionally biased region" description="Basic and acidic residues" evidence="1">
    <location>
        <begin position="333"/>
        <end position="342"/>
    </location>
</feature>
<name>A0A8X6TNC8_NEPPI</name>
<evidence type="ECO:0000313" key="2">
    <source>
        <dbReference type="EMBL" id="GFT38200.1"/>
    </source>
</evidence>
<evidence type="ECO:0000256" key="1">
    <source>
        <dbReference type="SAM" id="MobiDB-lite"/>
    </source>
</evidence>
<dbReference type="Proteomes" id="UP000887013">
    <property type="component" value="Unassembled WGS sequence"/>
</dbReference>
<protein>
    <submittedName>
        <fullName evidence="2">Uncharacterized protein</fullName>
    </submittedName>
</protein>
<accession>A0A8X6TNC8</accession>
<feature type="compositionally biased region" description="Basic and acidic residues" evidence="1">
    <location>
        <begin position="358"/>
        <end position="391"/>
    </location>
</feature>
<evidence type="ECO:0000313" key="3">
    <source>
        <dbReference type="Proteomes" id="UP000887013"/>
    </source>
</evidence>
<proteinExistence type="predicted"/>
<gene>
    <name evidence="2" type="ORF">NPIL_293521</name>
</gene>
<feature type="non-terminal residue" evidence="2">
    <location>
        <position position="809"/>
    </location>
</feature>
<sequence>MLNNHNRPTQTRALGVSTHTVNKLRCGHLKDLILRGNIEILHQNRLNILKIDKMPLLKAFVFQVFGFVLYNYLSEPFLEAKILPEKIANPVLAAVIAFLCFLFQLYTDNSDTSDETPLPRRTRSHKSSDKAEASDFASASRFSGTGMHEPTFFHMDVRETVMSGPSIDELIYKMAAVERVLEQTAQAARADNVFAMPDIISVEKEVYVTKQNAADTENDVNSTKPDIIAAEIHVEIASTGTAADENDEVEEQTEDEESEEQSKGGKDNSEEEDEQESKSDSAQEACEEEEEDEVTVIDASTKSKEKETLRKSNTDETESEEENETNVKVIKQKVKEEIKQESEKEEEEEEEQEEEDKEYTSKSDDDSKETGVSSEKEDIKTSTQIEKEINSKVKSTSDAGVPLEKDNEAAVEKPLPFANLHEVEVTTSATPKIPAKGEETTTSFNILKESSMEKVENLSTEMGEISSIQNMIDIPVLEEALATLVTEVMNESTAIISDSNANVQLTAASDGEIISPVISEELLNKKVNETALNQSESSFRHKSMISPVTQKTTEFIEETNDAIVPKSPSNIYDTFPKVIEASLDKDIIKNCIEDKLANESVMKPVNRIAEVTEGTNMTSAMTKQVSCTDEMVITNGVASDPMLSTEKIEEAISSKLKETDSNVKNSDVLNGNMLEPESLTNEGSLKILTLNLEQSSIAKCNGIVPKAVSNAEETDSIIETMSKKLVLEKTNPSVNNGCILKSSGEGENSKSVDYESVSETFAATLNSLDENSKEKIDILKSAMQAKVYEDNNIILSNTSETLQDEINNN</sequence>
<feature type="compositionally biased region" description="Acidic residues" evidence="1">
    <location>
        <begin position="285"/>
        <end position="295"/>
    </location>
</feature>
<feature type="compositionally biased region" description="Acidic residues" evidence="1">
    <location>
        <begin position="315"/>
        <end position="324"/>
    </location>
</feature>
<dbReference type="OrthoDB" id="6435784at2759"/>
<feature type="compositionally biased region" description="Acidic residues" evidence="1">
    <location>
        <begin position="343"/>
        <end position="357"/>
    </location>
</feature>
<keyword evidence="3" id="KW-1185">Reference proteome</keyword>
<reference evidence="2" key="1">
    <citation type="submission" date="2020-08" db="EMBL/GenBank/DDBJ databases">
        <title>Multicomponent nature underlies the extraordinary mechanical properties of spider dragline silk.</title>
        <authorList>
            <person name="Kono N."/>
            <person name="Nakamura H."/>
            <person name="Mori M."/>
            <person name="Yoshida Y."/>
            <person name="Ohtoshi R."/>
            <person name="Malay A.D."/>
            <person name="Moran D.A.P."/>
            <person name="Tomita M."/>
            <person name="Numata K."/>
            <person name="Arakawa K."/>
        </authorList>
    </citation>
    <scope>NUCLEOTIDE SEQUENCE</scope>
</reference>
<feature type="region of interest" description="Disordered" evidence="1">
    <location>
        <begin position="239"/>
        <end position="400"/>
    </location>
</feature>
<comment type="caution">
    <text evidence="2">The sequence shown here is derived from an EMBL/GenBank/DDBJ whole genome shotgun (WGS) entry which is preliminary data.</text>
</comment>
<feature type="compositionally biased region" description="Acidic residues" evidence="1">
    <location>
        <begin position="244"/>
        <end position="259"/>
    </location>
</feature>
<organism evidence="2 3">
    <name type="scientific">Nephila pilipes</name>
    <name type="common">Giant wood spider</name>
    <name type="synonym">Nephila maculata</name>
    <dbReference type="NCBI Taxonomy" id="299642"/>
    <lineage>
        <taxon>Eukaryota</taxon>
        <taxon>Metazoa</taxon>
        <taxon>Ecdysozoa</taxon>
        <taxon>Arthropoda</taxon>
        <taxon>Chelicerata</taxon>
        <taxon>Arachnida</taxon>
        <taxon>Araneae</taxon>
        <taxon>Araneomorphae</taxon>
        <taxon>Entelegynae</taxon>
        <taxon>Araneoidea</taxon>
        <taxon>Nephilidae</taxon>
        <taxon>Nephila</taxon>
    </lineage>
</organism>